<dbReference type="Pfam" id="PF00072">
    <property type="entry name" value="Response_reg"/>
    <property type="match status" value="1"/>
</dbReference>
<name>A0A2S1LT70_9FLAO</name>
<dbReference type="PANTHER" id="PTHR44520:SF2">
    <property type="entry name" value="RESPONSE REGULATOR RCP1"/>
    <property type="match status" value="1"/>
</dbReference>
<dbReference type="InterPro" id="IPR001789">
    <property type="entry name" value="Sig_transdc_resp-reg_receiver"/>
</dbReference>
<reference evidence="3 4" key="1">
    <citation type="submission" date="2017-04" db="EMBL/GenBank/DDBJ databases">
        <title>Complete genome sequence of Flavobacterium kingsejong AJ004.</title>
        <authorList>
            <person name="Lee P.C."/>
        </authorList>
    </citation>
    <scope>NUCLEOTIDE SEQUENCE [LARGE SCALE GENOMIC DNA]</scope>
    <source>
        <strain evidence="3 4">AJ004</strain>
    </source>
</reference>
<dbReference type="PROSITE" id="PS50110">
    <property type="entry name" value="RESPONSE_REGULATORY"/>
    <property type="match status" value="1"/>
</dbReference>
<dbReference type="SMART" id="SM00448">
    <property type="entry name" value="REC"/>
    <property type="match status" value="1"/>
</dbReference>
<dbReference type="RefSeq" id="WP_108738336.1">
    <property type="nucleotide sequence ID" value="NZ_CP020919.1"/>
</dbReference>
<dbReference type="InterPro" id="IPR052893">
    <property type="entry name" value="TCS_response_regulator"/>
</dbReference>
<gene>
    <name evidence="3" type="ORF">FK004_17150</name>
</gene>
<evidence type="ECO:0000313" key="4">
    <source>
        <dbReference type="Proteomes" id="UP000244677"/>
    </source>
</evidence>
<sequence>MLKKVFCVDDDSIALMLYKMVIKKAAFTDEIITAFNGQEALEYYDTLLSENSEPMDYPELIFLDLNMPIMGGWEFLERFSNEEYAAFRGTKVIILSSTIDPADLRRVGEFPIVIDFLSKPISKEMLENLKSKWM</sequence>
<proteinExistence type="predicted"/>
<feature type="modified residue" description="4-aspartylphosphate" evidence="1">
    <location>
        <position position="64"/>
    </location>
</feature>
<evidence type="ECO:0000313" key="3">
    <source>
        <dbReference type="EMBL" id="AWG26836.1"/>
    </source>
</evidence>
<keyword evidence="1" id="KW-0597">Phosphoprotein</keyword>
<dbReference type="OrthoDB" id="673128at2"/>
<accession>A0A2S1LT70</accession>
<dbReference type="SUPFAM" id="SSF52172">
    <property type="entry name" value="CheY-like"/>
    <property type="match status" value="1"/>
</dbReference>
<keyword evidence="4" id="KW-1185">Reference proteome</keyword>
<protein>
    <submittedName>
        <fullName evidence="3">Response regulator</fullName>
    </submittedName>
</protein>
<dbReference type="KEGG" id="fki:FK004_17150"/>
<evidence type="ECO:0000256" key="1">
    <source>
        <dbReference type="PROSITE-ProRule" id="PRU00169"/>
    </source>
</evidence>
<dbReference type="PANTHER" id="PTHR44520">
    <property type="entry name" value="RESPONSE REGULATOR RCP1-RELATED"/>
    <property type="match status" value="1"/>
</dbReference>
<dbReference type="EMBL" id="CP020919">
    <property type="protein sequence ID" value="AWG26836.1"/>
    <property type="molecule type" value="Genomic_DNA"/>
</dbReference>
<dbReference type="Gene3D" id="3.40.50.2300">
    <property type="match status" value="1"/>
</dbReference>
<feature type="domain" description="Response regulatory" evidence="2">
    <location>
        <begin position="4"/>
        <end position="134"/>
    </location>
</feature>
<dbReference type="Proteomes" id="UP000244677">
    <property type="component" value="Chromosome"/>
</dbReference>
<dbReference type="InterPro" id="IPR011006">
    <property type="entry name" value="CheY-like_superfamily"/>
</dbReference>
<dbReference type="GO" id="GO:0000160">
    <property type="term" value="P:phosphorelay signal transduction system"/>
    <property type="evidence" value="ECO:0007669"/>
    <property type="project" value="InterPro"/>
</dbReference>
<dbReference type="AlphaFoldDB" id="A0A2S1LT70"/>
<organism evidence="3 4">
    <name type="scientific">Flavobacterium kingsejongi</name>
    <dbReference type="NCBI Taxonomy" id="1678728"/>
    <lineage>
        <taxon>Bacteria</taxon>
        <taxon>Pseudomonadati</taxon>
        <taxon>Bacteroidota</taxon>
        <taxon>Flavobacteriia</taxon>
        <taxon>Flavobacteriales</taxon>
        <taxon>Flavobacteriaceae</taxon>
        <taxon>Flavobacterium</taxon>
    </lineage>
</organism>
<evidence type="ECO:0000259" key="2">
    <source>
        <dbReference type="PROSITE" id="PS50110"/>
    </source>
</evidence>